<dbReference type="InterPro" id="IPR056693">
    <property type="entry name" value="DUF7791"/>
</dbReference>
<evidence type="ECO:0000256" key="1">
    <source>
        <dbReference type="ARBA" id="ARBA00022737"/>
    </source>
</evidence>
<dbReference type="InterPro" id="IPR027417">
    <property type="entry name" value="P-loop_NTPase"/>
</dbReference>
<dbReference type="VEuPathDB" id="FungiDB:SAPIO_CDS1809"/>
<evidence type="ECO:0000313" key="5">
    <source>
        <dbReference type="EMBL" id="KEZ45491.1"/>
    </source>
</evidence>
<dbReference type="InterPro" id="IPR056884">
    <property type="entry name" value="NPHP3-like_N"/>
</dbReference>
<dbReference type="PANTHER" id="PTHR10039">
    <property type="entry name" value="AMELOGENIN"/>
    <property type="match status" value="1"/>
</dbReference>
<feature type="domain" description="Nephrocystin 3-like N-terminal" evidence="3">
    <location>
        <begin position="355"/>
        <end position="524"/>
    </location>
</feature>
<keyword evidence="1" id="KW-0677">Repeat</keyword>
<accession>A0A084GDS9</accession>
<dbReference type="SUPFAM" id="SSF52540">
    <property type="entry name" value="P-loop containing nucleoside triphosphate hydrolases"/>
    <property type="match status" value="1"/>
</dbReference>
<evidence type="ECO:0000259" key="4">
    <source>
        <dbReference type="Pfam" id="PF25053"/>
    </source>
</evidence>
<organism evidence="5 6">
    <name type="scientific">Pseudallescheria apiosperma</name>
    <name type="common">Scedosporium apiospermum</name>
    <dbReference type="NCBI Taxonomy" id="563466"/>
    <lineage>
        <taxon>Eukaryota</taxon>
        <taxon>Fungi</taxon>
        <taxon>Dikarya</taxon>
        <taxon>Ascomycota</taxon>
        <taxon>Pezizomycotina</taxon>
        <taxon>Sordariomycetes</taxon>
        <taxon>Hypocreomycetidae</taxon>
        <taxon>Microascales</taxon>
        <taxon>Microascaceae</taxon>
        <taxon>Scedosporium</taxon>
    </lineage>
</organism>
<evidence type="ECO:0000256" key="2">
    <source>
        <dbReference type="SAM" id="Coils"/>
    </source>
</evidence>
<name>A0A084GDS9_PSEDA</name>
<dbReference type="KEGG" id="sapo:SAPIO_CDS1809"/>
<dbReference type="PANTHER" id="PTHR10039:SF5">
    <property type="entry name" value="NACHT DOMAIN-CONTAINING PROTEIN"/>
    <property type="match status" value="1"/>
</dbReference>
<dbReference type="Pfam" id="PF25053">
    <property type="entry name" value="DUF7791"/>
    <property type="match status" value="1"/>
</dbReference>
<protein>
    <submittedName>
        <fullName evidence="5">Uncharacterized protein</fullName>
    </submittedName>
</protein>
<dbReference type="OMA" id="WINGSAG"/>
<dbReference type="Gene3D" id="3.40.50.300">
    <property type="entry name" value="P-loop containing nucleotide triphosphate hydrolases"/>
    <property type="match status" value="1"/>
</dbReference>
<comment type="caution">
    <text evidence="5">The sequence shown here is derived from an EMBL/GenBank/DDBJ whole genome shotgun (WGS) entry which is preliminary data.</text>
</comment>
<dbReference type="OrthoDB" id="443402at2759"/>
<dbReference type="Proteomes" id="UP000028545">
    <property type="component" value="Unassembled WGS sequence"/>
</dbReference>
<feature type="domain" description="DUF7791" evidence="4">
    <location>
        <begin position="634"/>
        <end position="775"/>
    </location>
</feature>
<sequence>MDPFAAIGLAGNIVQFIDFVWTLISETRRISNSTEGLSNDNRLLETIAADMARLSESVLPSPGISPQLRNLARECGSISAEILGALATLKTKGRQTQWESFLVALKQVWKKSKIDRLSKRLAAAQSQIASHMQITMVKDVSNLNKAIRELQETNTKLGIQTRHDLSFLSNRVVNLSEATQVLQDISAQLQQLSQSIKKPEGSDLDPMYEGFFVTMEEYIETLQHSEVVPAGLPKEISGYLREFSRSVQNHGCETPSISQSILAKMEEYMKYLDDSERIVVRTAKEVSTGLAQFAQSLRGLEHAGRDTTIYQALLKRLYFPNLNSRHRSIETALFKTFEWIFTDIMPQNPEGKGRHHFVEWLLRQPGMGPFWVQGKAGSGKSTLMKFISSHPETMKHLRDWAAGKKLIVASFFFWNAGTILQRSQEGLLRSLLFEILRTCPEMIPSVTPSVNIFDDFQEEDYSWSLDELWKMYRAIFKQDIHVRFCFFIDGLDEFQDGKRSHRDLIQTLHKLEASADIKLCLSSRPWMVFEDDFGENPTWVIKLEDLTKSDIRQVVEDRFNAHPQFGKLIKSDPGYEQLVDQVVGLSQGVFLWVHLVVRDLLDGLTYNDSIKTLRARLESFPKDLDAFFKHMLDSIPEIYQARASRMFKIAISADKPLYLVFYSLLEEVEENESITLDEPVYGMPRREIDRRRRRLRRHLDGRSRGLLEIVSDEAVSHIYFRYKVDFLHRTVRDFFRESGMPFLRGSGTQVLGQEGPKTDADIQILACKAALAMMRRAPADVYQPAESWEKMFELFFSCCTKASEYPNTLTQLRDLIARAEHAFDLMRVFRSLGLPSFLVLGYACQQNVLFYLEWKLAETWFYERNAMLNDGLYPVLDFALSRSQRPCARTVDLLLRYGANPNQVYENSTVWRRFLERLPKIYADEMSGGKQELFQITRHLLLNGANLNGPVKPREGTKGLITACDVIKQCFPADEATVLLASRPGWFGAITTGSWW</sequence>
<dbReference type="EMBL" id="JOWA01000077">
    <property type="protein sequence ID" value="KEZ45491.1"/>
    <property type="molecule type" value="Genomic_DNA"/>
</dbReference>
<gene>
    <name evidence="5" type="ORF">SAPIO_CDS1809</name>
</gene>
<keyword evidence="6" id="KW-1185">Reference proteome</keyword>
<evidence type="ECO:0000313" key="6">
    <source>
        <dbReference type="Proteomes" id="UP000028545"/>
    </source>
</evidence>
<reference evidence="5 6" key="1">
    <citation type="journal article" date="2014" name="Genome Announc.">
        <title>Draft genome sequence of the pathogenic fungus Scedosporium apiospermum.</title>
        <authorList>
            <person name="Vandeputte P."/>
            <person name="Ghamrawi S."/>
            <person name="Rechenmann M."/>
            <person name="Iltis A."/>
            <person name="Giraud S."/>
            <person name="Fleury M."/>
            <person name="Thornton C."/>
            <person name="Delhaes L."/>
            <person name="Meyer W."/>
            <person name="Papon N."/>
            <person name="Bouchara J.P."/>
        </authorList>
    </citation>
    <scope>NUCLEOTIDE SEQUENCE [LARGE SCALE GENOMIC DNA]</scope>
    <source>
        <strain evidence="5 6">IHEM 14462</strain>
    </source>
</reference>
<feature type="coiled-coil region" evidence="2">
    <location>
        <begin position="114"/>
        <end position="195"/>
    </location>
</feature>
<dbReference type="AlphaFoldDB" id="A0A084GDS9"/>
<evidence type="ECO:0000259" key="3">
    <source>
        <dbReference type="Pfam" id="PF24883"/>
    </source>
</evidence>
<dbReference type="Pfam" id="PF24883">
    <property type="entry name" value="NPHP3_N"/>
    <property type="match status" value="1"/>
</dbReference>
<dbReference type="GeneID" id="27720881"/>
<keyword evidence="2" id="KW-0175">Coiled coil</keyword>
<proteinExistence type="predicted"/>
<dbReference type="RefSeq" id="XP_016645290.1">
    <property type="nucleotide sequence ID" value="XM_016784993.1"/>
</dbReference>
<dbReference type="HOGENOM" id="CLU_002341_6_1_1"/>